<organism evidence="2 3">
    <name type="scientific">Phnomibacter ginsenosidimutans</name>
    <dbReference type="NCBI Taxonomy" id="2676868"/>
    <lineage>
        <taxon>Bacteria</taxon>
        <taxon>Pseudomonadati</taxon>
        <taxon>Bacteroidota</taxon>
        <taxon>Chitinophagia</taxon>
        <taxon>Chitinophagales</taxon>
        <taxon>Chitinophagaceae</taxon>
        <taxon>Phnomibacter</taxon>
    </lineage>
</organism>
<sequence>MIKFTPYLLLVAGLAGSGMHAFQAYQNAAAEDNQHTKTLKELKREAKQDGIDRAIAWDYELTREPGTGRVPVEKLLEVRKLRDQIIATKKINPLAPVTGITWVERGPNNVGGRSRVAWFDLGDVANGYKKYGPAQLVAVCGIPPTLRQPHLHG</sequence>
<evidence type="ECO:0000313" key="2">
    <source>
        <dbReference type="EMBL" id="QGW27746.1"/>
    </source>
</evidence>
<dbReference type="EMBL" id="CP046566">
    <property type="protein sequence ID" value="QGW27746.1"/>
    <property type="molecule type" value="Genomic_DNA"/>
</dbReference>
<accession>A0A6I6G536</accession>
<feature type="signal peptide" evidence="1">
    <location>
        <begin position="1"/>
        <end position="23"/>
    </location>
</feature>
<dbReference type="AlphaFoldDB" id="A0A6I6G536"/>
<dbReference type="Proteomes" id="UP000426027">
    <property type="component" value="Chromosome"/>
</dbReference>
<proteinExistence type="predicted"/>
<protein>
    <submittedName>
        <fullName evidence="2">Uncharacterized protein</fullName>
    </submittedName>
</protein>
<feature type="chain" id="PRO_5026050132" evidence="1">
    <location>
        <begin position="24"/>
        <end position="153"/>
    </location>
</feature>
<dbReference type="RefSeq" id="WP_157477798.1">
    <property type="nucleotide sequence ID" value="NZ_CP046566.1"/>
</dbReference>
<gene>
    <name evidence="2" type="ORF">GLV81_06270</name>
</gene>
<keyword evidence="1" id="KW-0732">Signal</keyword>
<name>A0A6I6G536_9BACT</name>
<keyword evidence="3" id="KW-1185">Reference proteome</keyword>
<evidence type="ECO:0000313" key="3">
    <source>
        <dbReference type="Proteomes" id="UP000426027"/>
    </source>
</evidence>
<evidence type="ECO:0000256" key="1">
    <source>
        <dbReference type="SAM" id="SignalP"/>
    </source>
</evidence>
<dbReference type="KEGG" id="fls:GLV81_06270"/>
<reference evidence="2 3" key="1">
    <citation type="submission" date="2019-11" db="EMBL/GenBank/DDBJ databases">
        <authorList>
            <person name="Im W.T."/>
        </authorList>
    </citation>
    <scope>NUCLEOTIDE SEQUENCE [LARGE SCALE GENOMIC DNA]</scope>
    <source>
        <strain evidence="2 3">SB-02</strain>
    </source>
</reference>